<dbReference type="KEGG" id="smo:SELMODRAFT_139035"/>
<dbReference type="SUPFAM" id="SSF53756">
    <property type="entry name" value="UDP-Glycosyltransferase/glycogen phosphorylase"/>
    <property type="match status" value="1"/>
</dbReference>
<evidence type="ECO:0000313" key="5">
    <source>
        <dbReference type="EMBL" id="EFJ04229.1"/>
    </source>
</evidence>
<dbReference type="HOGENOM" id="CLU_001724_0_0_1"/>
<dbReference type="GO" id="GO:0080044">
    <property type="term" value="F:quercetin 7-O-glucosyltransferase activity"/>
    <property type="evidence" value="ECO:0000318"/>
    <property type="project" value="GO_Central"/>
</dbReference>
<dbReference type="PANTHER" id="PTHR11926:SF774">
    <property type="entry name" value="UDP-GLYCOSYLTRANSFERASE 85A1-RELATED"/>
    <property type="match status" value="1"/>
</dbReference>
<proteinExistence type="inferred from homology"/>
<dbReference type="Gramene" id="EFJ04229">
    <property type="protein sequence ID" value="EFJ04229"/>
    <property type="gene ID" value="SELMODRAFT_139035"/>
</dbReference>
<gene>
    <name evidence="5" type="ORF">SELMODRAFT_139035</name>
</gene>
<evidence type="ECO:0000256" key="4">
    <source>
        <dbReference type="RuleBase" id="RU362057"/>
    </source>
</evidence>
<reference evidence="5 6" key="1">
    <citation type="journal article" date="2011" name="Science">
        <title>The Selaginella genome identifies genetic changes associated with the evolution of vascular plants.</title>
        <authorList>
            <person name="Banks J.A."/>
            <person name="Nishiyama T."/>
            <person name="Hasebe M."/>
            <person name="Bowman J.L."/>
            <person name="Gribskov M."/>
            <person name="dePamphilis C."/>
            <person name="Albert V.A."/>
            <person name="Aono N."/>
            <person name="Aoyama T."/>
            <person name="Ambrose B.A."/>
            <person name="Ashton N.W."/>
            <person name="Axtell M.J."/>
            <person name="Barker E."/>
            <person name="Barker M.S."/>
            <person name="Bennetzen J.L."/>
            <person name="Bonawitz N.D."/>
            <person name="Chapple C."/>
            <person name="Cheng C."/>
            <person name="Correa L.G."/>
            <person name="Dacre M."/>
            <person name="DeBarry J."/>
            <person name="Dreyer I."/>
            <person name="Elias M."/>
            <person name="Engstrom E.M."/>
            <person name="Estelle M."/>
            <person name="Feng L."/>
            <person name="Finet C."/>
            <person name="Floyd S.K."/>
            <person name="Frommer W.B."/>
            <person name="Fujita T."/>
            <person name="Gramzow L."/>
            <person name="Gutensohn M."/>
            <person name="Harholt J."/>
            <person name="Hattori M."/>
            <person name="Heyl A."/>
            <person name="Hirai T."/>
            <person name="Hiwatashi Y."/>
            <person name="Ishikawa M."/>
            <person name="Iwata M."/>
            <person name="Karol K.G."/>
            <person name="Koehler B."/>
            <person name="Kolukisaoglu U."/>
            <person name="Kubo M."/>
            <person name="Kurata T."/>
            <person name="Lalonde S."/>
            <person name="Li K."/>
            <person name="Li Y."/>
            <person name="Litt A."/>
            <person name="Lyons E."/>
            <person name="Manning G."/>
            <person name="Maruyama T."/>
            <person name="Michael T.P."/>
            <person name="Mikami K."/>
            <person name="Miyazaki S."/>
            <person name="Morinaga S."/>
            <person name="Murata T."/>
            <person name="Mueller-Roeber B."/>
            <person name="Nelson D.R."/>
            <person name="Obara M."/>
            <person name="Oguri Y."/>
            <person name="Olmstead R.G."/>
            <person name="Onodera N."/>
            <person name="Petersen B.L."/>
            <person name="Pils B."/>
            <person name="Prigge M."/>
            <person name="Rensing S.A."/>
            <person name="Riano-Pachon D.M."/>
            <person name="Roberts A.W."/>
            <person name="Sato Y."/>
            <person name="Scheller H.V."/>
            <person name="Schulz B."/>
            <person name="Schulz C."/>
            <person name="Shakirov E.V."/>
            <person name="Shibagaki N."/>
            <person name="Shinohara N."/>
            <person name="Shippen D.E."/>
            <person name="Soerensen I."/>
            <person name="Sotooka R."/>
            <person name="Sugimoto N."/>
            <person name="Sugita M."/>
            <person name="Sumikawa N."/>
            <person name="Tanurdzic M."/>
            <person name="Theissen G."/>
            <person name="Ulvskov P."/>
            <person name="Wakazuki S."/>
            <person name="Weng J.K."/>
            <person name="Willats W.W."/>
            <person name="Wipf D."/>
            <person name="Wolf P.G."/>
            <person name="Yang L."/>
            <person name="Zimmer A.D."/>
            <person name="Zhu Q."/>
            <person name="Mitros T."/>
            <person name="Hellsten U."/>
            <person name="Loque D."/>
            <person name="Otillar R."/>
            <person name="Salamov A."/>
            <person name="Schmutz J."/>
            <person name="Shapiro H."/>
            <person name="Lindquist E."/>
            <person name="Lucas S."/>
            <person name="Rokhsar D."/>
            <person name="Grigoriev I.V."/>
        </authorList>
    </citation>
    <scope>NUCLEOTIDE SEQUENCE [LARGE SCALE GENOMIC DNA]</scope>
</reference>
<dbReference type="GO" id="GO:0080043">
    <property type="term" value="F:quercetin 3-O-glucosyltransferase activity"/>
    <property type="evidence" value="ECO:0000318"/>
    <property type="project" value="GO_Central"/>
</dbReference>
<dbReference type="Pfam" id="PF00201">
    <property type="entry name" value="UDPGT"/>
    <property type="match status" value="1"/>
</dbReference>
<organism evidence="6">
    <name type="scientific">Selaginella moellendorffii</name>
    <name type="common">Spikemoss</name>
    <dbReference type="NCBI Taxonomy" id="88036"/>
    <lineage>
        <taxon>Eukaryota</taxon>
        <taxon>Viridiplantae</taxon>
        <taxon>Streptophyta</taxon>
        <taxon>Embryophyta</taxon>
        <taxon>Tracheophyta</taxon>
        <taxon>Lycopodiopsida</taxon>
        <taxon>Selaginellales</taxon>
        <taxon>Selaginellaceae</taxon>
        <taxon>Selaginella</taxon>
    </lineage>
</organism>
<dbReference type="InterPro" id="IPR002213">
    <property type="entry name" value="UDP_glucos_trans"/>
</dbReference>
<dbReference type="Proteomes" id="UP000001514">
    <property type="component" value="Unassembled WGS sequence"/>
</dbReference>
<protein>
    <recommendedName>
        <fullName evidence="4">Glycosyltransferase</fullName>
        <ecNumber evidence="4">2.4.1.-</ecNumber>
    </recommendedName>
</protein>
<dbReference type="GO" id="GO:0005737">
    <property type="term" value="C:cytoplasm"/>
    <property type="evidence" value="ECO:0000318"/>
    <property type="project" value="GO_Central"/>
</dbReference>
<evidence type="ECO:0000313" key="6">
    <source>
        <dbReference type="Proteomes" id="UP000001514"/>
    </source>
</evidence>
<keyword evidence="3" id="KW-0328">Glycosyltransferase</keyword>
<keyword evidence="2 3" id="KW-0808">Transferase</keyword>
<sequence length="481" mass="53097">MAEGERPQHAVVVAYPGQGHINPLMQLSLRLASSMGFFVTFVTTRGNHESILAAWERQGVAPPWERGLSIQMRPIPDDVLPPRSMGGIFHFLEGVKKLGPGLEELMEALAKDPSMPPVSCVVSDAFLLWAAGVARRFGVPWVMYFPLPVLAFLIYHHASATECPGVIPLHPLELPSLVCNPQDTTHELLRGMSDGARNSAAWVFFNTCPALEQPLIDAAREQGFDRFVPVAPLFPPSFLGLGDLDHRSSPQEFFTSSLWEQDLSCLDWLDRQPPRSVLYISFGSIAAMNFSQLEVLLDGLLDLGERFLWVLRPDLVSDMGEEDHARFLDRAKDLGLVVRWAPQLQVLRHGSTAAFLTHCGWNSTFESICAGVPTICQPCFAEQKANAKYVVEVWKTGVKLAKGHRGDFSKEDVLRAISAVMGGGEQTDSIRKRAADLRDACRKDFQEMSGLKAFAADLLAKNKSAEFSTAKIEPKISDGFV</sequence>
<name>D8TGI7_SELML</name>
<dbReference type="FunFam" id="3.40.50.2000:FF:000060">
    <property type="entry name" value="Glycosyltransferase"/>
    <property type="match status" value="1"/>
</dbReference>
<comment type="similarity">
    <text evidence="1 3">Belongs to the UDP-glycosyltransferase family.</text>
</comment>
<evidence type="ECO:0000256" key="1">
    <source>
        <dbReference type="ARBA" id="ARBA00009995"/>
    </source>
</evidence>
<evidence type="ECO:0000256" key="3">
    <source>
        <dbReference type="RuleBase" id="RU003718"/>
    </source>
</evidence>
<dbReference type="CDD" id="cd03784">
    <property type="entry name" value="GT1_Gtf-like"/>
    <property type="match status" value="1"/>
</dbReference>
<dbReference type="OMA" id="HASATEC"/>
<dbReference type="InterPro" id="IPR035595">
    <property type="entry name" value="UDP_glycos_trans_CS"/>
</dbReference>
<dbReference type="eggNOG" id="KOG1192">
    <property type="taxonomic scope" value="Eukaryota"/>
</dbReference>
<dbReference type="EMBL" id="GL378098">
    <property type="protein sequence ID" value="EFJ04229.1"/>
    <property type="molecule type" value="Genomic_DNA"/>
</dbReference>
<dbReference type="AlphaFoldDB" id="D8TGI7"/>
<keyword evidence="6" id="KW-1185">Reference proteome</keyword>
<dbReference type="Gene3D" id="3.40.50.2000">
    <property type="entry name" value="Glycogen Phosphorylase B"/>
    <property type="match status" value="2"/>
</dbReference>
<dbReference type="PROSITE" id="PS00375">
    <property type="entry name" value="UDPGT"/>
    <property type="match status" value="1"/>
</dbReference>
<dbReference type="EC" id="2.4.1.-" evidence="4"/>
<accession>D8TGI7</accession>
<dbReference type="PANTHER" id="PTHR11926">
    <property type="entry name" value="GLUCOSYL/GLUCURONOSYL TRANSFERASES"/>
    <property type="match status" value="1"/>
</dbReference>
<dbReference type="InParanoid" id="D8TGI7"/>
<evidence type="ECO:0000256" key="2">
    <source>
        <dbReference type="ARBA" id="ARBA00022679"/>
    </source>
</evidence>